<feature type="domain" description="Integrase catalytic" evidence="1">
    <location>
        <begin position="1"/>
        <end position="157"/>
    </location>
</feature>
<dbReference type="InterPro" id="IPR056924">
    <property type="entry name" value="SH3_Tf2-1"/>
</dbReference>
<reference evidence="3" key="1">
    <citation type="journal article" date="2017" name="Plant J.">
        <title>The pomegranate (Punica granatum L.) genome and the genomics of punicalagin biosynthesis.</title>
        <authorList>
            <person name="Qin G."/>
            <person name="Xu C."/>
            <person name="Ming R."/>
            <person name="Tang H."/>
            <person name="Guyot R."/>
            <person name="Kramer E.M."/>
            <person name="Hu Y."/>
            <person name="Yi X."/>
            <person name="Qi Y."/>
            <person name="Xu X."/>
            <person name="Gao Z."/>
            <person name="Pan H."/>
            <person name="Jian J."/>
            <person name="Tian Y."/>
            <person name="Yue Z."/>
            <person name="Xu Y."/>
        </authorList>
    </citation>
    <scope>NUCLEOTIDE SEQUENCE [LARGE SCALE GENOMIC DNA]</scope>
    <source>
        <strain evidence="3">cv. Dabenzi</strain>
    </source>
</reference>
<dbReference type="InterPro" id="IPR012337">
    <property type="entry name" value="RNaseH-like_sf"/>
</dbReference>
<dbReference type="SUPFAM" id="SSF53098">
    <property type="entry name" value="Ribonuclease H-like"/>
    <property type="match status" value="1"/>
</dbReference>
<dbReference type="Proteomes" id="UP000197138">
    <property type="component" value="Unassembled WGS sequence"/>
</dbReference>
<dbReference type="InterPro" id="IPR050951">
    <property type="entry name" value="Retrovirus_Pol_polyprotein"/>
</dbReference>
<dbReference type="GO" id="GO:0003676">
    <property type="term" value="F:nucleic acid binding"/>
    <property type="evidence" value="ECO:0007669"/>
    <property type="project" value="InterPro"/>
</dbReference>
<evidence type="ECO:0000259" key="1">
    <source>
        <dbReference type="PROSITE" id="PS50994"/>
    </source>
</evidence>
<accession>A0A218XSI5</accession>
<evidence type="ECO:0000313" key="3">
    <source>
        <dbReference type="Proteomes" id="UP000197138"/>
    </source>
</evidence>
<dbReference type="PROSITE" id="PS50994">
    <property type="entry name" value="INTEGRASE"/>
    <property type="match status" value="1"/>
</dbReference>
<dbReference type="Pfam" id="PF24626">
    <property type="entry name" value="SH3_Tf2-1"/>
    <property type="match status" value="1"/>
</dbReference>
<dbReference type="InterPro" id="IPR036397">
    <property type="entry name" value="RNaseH_sf"/>
</dbReference>
<dbReference type="PANTHER" id="PTHR37984">
    <property type="entry name" value="PROTEIN CBG26694"/>
    <property type="match status" value="1"/>
</dbReference>
<dbReference type="PANTHER" id="PTHR37984:SF5">
    <property type="entry name" value="PROTEIN NYNRIN-LIKE"/>
    <property type="match status" value="1"/>
</dbReference>
<dbReference type="Gene3D" id="3.30.420.10">
    <property type="entry name" value="Ribonuclease H-like superfamily/Ribonuclease H"/>
    <property type="match status" value="1"/>
</dbReference>
<gene>
    <name evidence="2" type="ORF">CDL15_Pgr019373</name>
</gene>
<protein>
    <recommendedName>
        <fullName evidence="1">Integrase catalytic domain-containing protein</fullName>
    </recommendedName>
</protein>
<name>A0A218XSI5_PUNGR</name>
<dbReference type="GO" id="GO:0015074">
    <property type="term" value="P:DNA integration"/>
    <property type="evidence" value="ECO:0007669"/>
    <property type="project" value="InterPro"/>
</dbReference>
<dbReference type="EMBL" id="MTKT01000805">
    <property type="protein sequence ID" value="OWM87790.1"/>
    <property type="molecule type" value="Genomic_DNA"/>
</dbReference>
<proteinExistence type="predicted"/>
<dbReference type="AlphaFoldDB" id="A0A218XSI5"/>
<organism evidence="2 3">
    <name type="scientific">Punica granatum</name>
    <name type="common">Pomegranate</name>
    <dbReference type="NCBI Taxonomy" id="22663"/>
    <lineage>
        <taxon>Eukaryota</taxon>
        <taxon>Viridiplantae</taxon>
        <taxon>Streptophyta</taxon>
        <taxon>Embryophyta</taxon>
        <taxon>Tracheophyta</taxon>
        <taxon>Spermatophyta</taxon>
        <taxon>Magnoliopsida</taxon>
        <taxon>eudicotyledons</taxon>
        <taxon>Gunneridae</taxon>
        <taxon>Pentapetalae</taxon>
        <taxon>rosids</taxon>
        <taxon>malvids</taxon>
        <taxon>Myrtales</taxon>
        <taxon>Lythraceae</taxon>
        <taxon>Punica</taxon>
    </lineage>
</organism>
<dbReference type="InterPro" id="IPR001584">
    <property type="entry name" value="Integrase_cat-core"/>
</dbReference>
<evidence type="ECO:0000313" key="2">
    <source>
        <dbReference type="EMBL" id="OWM87790.1"/>
    </source>
</evidence>
<comment type="caution">
    <text evidence="2">The sequence shown here is derived from an EMBL/GenBank/DDBJ whole genome shotgun (WGS) entry which is preliminary data.</text>
</comment>
<sequence>MVFEEISMDFITGLPSSKGKATILTVVDRLSKYGHFTALPAHVTSRQVAEVFVADIIRLHGVLRVIITDRDPKFMHSFWQEINRLQGTTLAFSTAYHPQTDGQTEALNKCVEMYLRCFLADSPRSWVSMLPWAEYWYNTSFQTSAGTTPFQVLYGREPPTMARYVKGSSSNDLVEQQLLNRDEVLALLRQNLAKAQLRMKQLADRTRREVHFQEGDWVYVKLKPYRQRSVRLQRYHKIGRRYFGPFQVLKRVGEVAYKLALPEAA</sequence>